<gene>
    <name evidence="9" type="ORF">JW886_07150</name>
</gene>
<dbReference type="InterPro" id="IPR056573">
    <property type="entry name" value="Lectin_L-type_dom"/>
</dbReference>
<keyword evidence="4" id="KW-0677">Repeat</keyword>
<dbReference type="InterPro" id="IPR013320">
    <property type="entry name" value="ConA-like_dom_sf"/>
</dbReference>
<dbReference type="Pfam" id="PF18483">
    <property type="entry name" value="Lectin_L-type_dom"/>
    <property type="match status" value="1"/>
</dbReference>
<dbReference type="InterPro" id="IPR041558">
    <property type="entry name" value="MucBP_2"/>
</dbReference>
<evidence type="ECO:0000256" key="5">
    <source>
        <dbReference type="ARBA" id="ARBA00023088"/>
    </source>
</evidence>
<dbReference type="Pfam" id="PF00746">
    <property type="entry name" value="Gram_pos_anchor"/>
    <property type="match status" value="1"/>
</dbReference>
<dbReference type="Gene3D" id="3.10.20.470">
    <property type="match status" value="2"/>
</dbReference>
<dbReference type="InterPro" id="IPR009459">
    <property type="entry name" value="MucBP_dom"/>
</dbReference>
<dbReference type="AlphaFoldDB" id="A0AA45QRB3"/>
<keyword evidence="5" id="KW-0572">Peptidoglycan-anchor</keyword>
<protein>
    <submittedName>
        <fullName evidence="9">MucBP domain-containing protein</fullName>
    </submittedName>
</protein>
<accession>A0AA45QRB3</accession>
<evidence type="ECO:0000259" key="8">
    <source>
        <dbReference type="PROSITE" id="PS50847"/>
    </source>
</evidence>
<dbReference type="RefSeq" id="WP_205871702.1">
    <property type="nucleotide sequence ID" value="NZ_CP070872.1"/>
</dbReference>
<feature type="compositionally biased region" description="Low complexity" evidence="6">
    <location>
        <begin position="734"/>
        <end position="745"/>
    </location>
</feature>
<proteinExistence type="predicted"/>
<keyword evidence="7" id="KW-0812">Transmembrane</keyword>
<sequence length="812" mass="87256">MKKKSILLTIGTVSLLSGGGILVNQSPTPLWGTKVYAATTREVTVLPTNFLEYFQRNGSAANFAYDTTTYTQTLTSNTVNQSGNVTLKTKIDMAEDFSFTGLVNLGDKSSAQGGADGIGFLFHPGNTNDVGSTGAGLGIASLTGAFGFKLDTYYNGTPSSGALADPQQYANGQSFGAFVDGTTGTAVTQSAGSQAIAQPTNNTFIPFTITYTGATKMMTVTYNNQTWSRNVSDWIGNNTSMSFAIAASTGAYRNLQQLRNIVFSYTVAQGTVTANYVDEAGNPIADPITTNGDIATAYTTQQQEIPGYTFKEVTGASTTGSYTPNDQVVNYVYTRNQGTIDVTYYDDVTGQILSTKPLSGNTNDPANYSTADTIQSYLNQGYELVSDNYPADAHFTDAPQHFEVHLTHEKVQTTEQKEVNETIHYVIEDNAVTAPVDYIATPITFSRSVTTDKVTGQATYGAWQADGATSFAAVNSPTVTGYTPDSKVIAEISNITADTADIVKTVTYKRNQGTITVNYFDDVTGERLTTKELTGGTGDSVDYTTAQTIQSYLEQNYEKVSDAYTAAGDVKFTDTPQVFEVHLTHATDSTTEQKVVNEKIHYVYDDGSPAATDYEALPISFTRTVTTDKVTGQLTYGAWQADNGTSFSAVSSPKITGYTPSQQVISEITGITADTPNIEKIVVYRKNPPIIVPPVIPDIPAIPQFPDQPEVPTLPQIPTVPQLPDLPNIPGRPSVPVSSTSTPSTEIRKEYPTVKISQTQHASTTPVTSKSVTKEQLPSTGESSRYRLLSILGGMIVLVGALLLILNRRKKQ</sequence>
<dbReference type="CDD" id="cd01951">
    <property type="entry name" value="lectin_L-type"/>
    <property type="match status" value="1"/>
</dbReference>
<dbReference type="NCBIfam" id="TIGR01167">
    <property type="entry name" value="LPXTG_anchor"/>
    <property type="match status" value="1"/>
</dbReference>
<organism evidence="9 10">
    <name type="scientific">Lactococcus taiwanensis</name>
    <dbReference type="NCBI Taxonomy" id="1151742"/>
    <lineage>
        <taxon>Bacteria</taxon>
        <taxon>Bacillati</taxon>
        <taxon>Bacillota</taxon>
        <taxon>Bacilli</taxon>
        <taxon>Lactobacillales</taxon>
        <taxon>Streptococcaceae</taxon>
        <taxon>Lactococcus</taxon>
    </lineage>
</organism>
<evidence type="ECO:0000256" key="1">
    <source>
        <dbReference type="ARBA" id="ARBA00022512"/>
    </source>
</evidence>
<feature type="domain" description="Gram-positive cocci surface proteins LPxTG" evidence="8">
    <location>
        <begin position="777"/>
        <end position="812"/>
    </location>
</feature>
<dbReference type="Pfam" id="PF17965">
    <property type="entry name" value="MucBP_2"/>
    <property type="match status" value="2"/>
</dbReference>
<dbReference type="InterPro" id="IPR041495">
    <property type="entry name" value="Mub_B2"/>
</dbReference>
<dbReference type="Proteomes" id="UP000663608">
    <property type="component" value="Chromosome"/>
</dbReference>
<keyword evidence="10" id="KW-1185">Reference proteome</keyword>
<dbReference type="Gene3D" id="2.60.40.4300">
    <property type="match status" value="2"/>
</dbReference>
<dbReference type="PROSITE" id="PS50847">
    <property type="entry name" value="GRAM_POS_ANCHORING"/>
    <property type="match status" value="1"/>
</dbReference>
<dbReference type="Gene3D" id="3.10.20.320">
    <property type="entry name" value="Putative peptidoglycan bound protein (lpxtg motif)"/>
    <property type="match status" value="1"/>
</dbReference>
<dbReference type="Gene3D" id="2.60.120.200">
    <property type="match status" value="1"/>
</dbReference>
<evidence type="ECO:0000313" key="9">
    <source>
        <dbReference type="EMBL" id="QSE76241.1"/>
    </source>
</evidence>
<evidence type="ECO:0000256" key="3">
    <source>
        <dbReference type="ARBA" id="ARBA00022729"/>
    </source>
</evidence>
<dbReference type="InterPro" id="IPR019931">
    <property type="entry name" value="LPXTG_anchor"/>
</dbReference>
<evidence type="ECO:0000256" key="4">
    <source>
        <dbReference type="ARBA" id="ARBA00022737"/>
    </source>
</evidence>
<keyword evidence="7" id="KW-0472">Membrane</keyword>
<keyword evidence="2" id="KW-0964">Secreted</keyword>
<dbReference type="Pfam" id="PF17966">
    <property type="entry name" value="Muc_B2"/>
    <property type="match status" value="2"/>
</dbReference>
<keyword evidence="1" id="KW-0134">Cell wall</keyword>
<dbReference type="Pfam" id="PF06458">
    <property type="entry name" value="MucBP"/>
    <property type="match status" value="1"/>
</dbReference>
<evidence type="ECO:0000313" key="10">
    <source>
        <dbReference type="Proteomes" id="UP000663608"/>
    </source>
</evidence>
<evidence type="ECO:0000256" key="7">
    <source>
        <dbReference type="SAM" id="Phobius"/>
    </source>
</evidence>
<reference evidence="9 10" key="1">
    <citation type="submission" date="2021-02" db="EMBL/GenBank/DDBJ databases">
        <title>Complete genome sequence of Lactococcus lactis strain K_LL004.</title>
        <authorList>
            <person name="Kim H.B."/>
        </authorList>
    </citation>
    <scope>NUCLEOTIDE SEQUENCE [LARGE SCALE GENOMIC DNA]</scope>
    <source>
        <strain evidence="9 10">K_LL004</strain>
    </source>
</reference>
<dbReference type="EMBL" id="CP070872">
    <property type="protein sequence ID" value="QSE76241.1"/>
    <property type="molecule type" value="Genomic_DNA"/>
</dbReference>
<feature type="region of interest" description="Disordered" evidence="6">
    <location>
        <begin position="706"/>
        <end position="779"/>
    </location>
</feature>
<name>A0AA45QRB3_9LACT</name>
<keyword evidence="3" id="KW-0732">Signal</keyword>
<dbReference type="SUPFAM" id="SSF49899">
    <property type="entry name" value="Concanavalin A-like lectins/glucanases"/>
    <property type="match status" value="1"/>
</dbReference>
<evidence type="ECO:0000256" key="2">
    <source>
        <dbReference type="ARBA" id="ARBA00022525"/>
    </source>
</evidence>
<evidence type="ECO:0000256" key="6">
    <source>
        <dbReference type="SAM" id="MobiDB-lite"/>
    </source>
</evidence>
<dbReference type="KEGG" id="lti:JW886_07150"/>
<keyword evidence="7" id="KW-1133">Transmembrane helix</keyword>
<feature type="transmembrane region" description="Helical" evidence="7">
    <location>
        <begin position="786"/>
        <end position="806"/>
    </location>
</feature>